<dbReference type="AlphaFoldDB" id="X1QNL0"/>
<gene>
    <name evidence="1" type="ORF">S06H3_41386</name>
</gene>
<reference evidence="1" key="1">
    <citation type="journal article" date="2014" name="Front. Microbiol.">
        <title>High frequency of phylogenetically diverse reductive dehalogenase-homologous genes in deep subseafloor sedimentary metagenomes.</title>
        <authorList>
            <person name="Kawai M."/>
            <person name="Futagami T."/>
            <person name="Toyoda A."/>
            <person name="Takaki Y."/>
            <person name="Nishi S."/>
            <person name="Hori S."/>
            <person name="Arai W."/>
            <person name="Tsubouchi T."/>
            <person name="Morono Y."/>
            <person name="Uchiyama I."/>
            <person name="Ito T."/>
            <person name="Fujiyama A."/>
            <person name="Inagaki F."/>
            <person name="Takami H."/>
        </authorList>
    </citation>
    <scope>NUCLEOTIDE SEQUENCE</scope>
    <source>
        <strain evidence="1">Expedition CK06-06</strain>
    </source>
</reference>
<dbReference type="EMBL" id="BARV01025498">
    <property type="protein sequence ID" value="GAI44854.1"/>
    <property type="molecule type" value="Genomic_DNA"/>
</dbReference>
<sequence length="77" mass="8942">APSELTASYGSIYMFDETYTPGLVYLKKIKEKYSKSVWLNPEKLSGWKPHTREIIERVFPMYDLSIDGLEEAIKILI</sequence>
<proteinExistence type="predicted"/>
<organism evidence="1">
    <name type="scientific">marine sediment metagenome</name>
    <dbReference type="NCBI Taxonomy" id="412755"/>
    <lineage>
        <taxon>unclassified sequences</taxon>
        <taxon>metagenomes</taxon>
        <taxon>ecological metagenomes</taxon>
    </lineage>
</organism>
<name>X1QNL0_9ZZZZ</name>
<feature type="non-terminal residue" evidence="1">
    <location>
        <position position="1"/>
    </location>
</feature>
<protein>
    <submittedName>
        <fullName evidence="1">Uncharacterized protein</fullName>
    </submittedName>
</protein>
<comment type="caution">
    <text evidence="1">The sequence shown here is derived from an EMBL/GenBank/DDBJ whole genome shotgun (WGS) entry which is preliminary data.</text>
</comment>
<evidence type="ECO:0000313" key="1">
    <source>
        <dbReference type="EMBL" id="GAI44854.1"/>
    </source>
</evidence>
<accession>X1QNL0</accession>